<dbReference type="eggNOG" id="arCOG06962">
    <property type="taxonomic scope" value="Archaea"/>
</dbReference>
<proteinExistence type="predicted"/>
<dbReference type="HOGENOM" id="CLU_210680_0_0_2"/>
<name>B5I9R0_ACIB4</name>
<evidence type="ECO:0000313" key="2">
    <source>
        <dbReference type="Proteomes" id="UP000001400"/>
    </source>
</evidence>
<organism evidence="1 2">
    <name type="scientific">Aciduliprofundum boonei (strain DSM 19572 / T469)</name>
    <dbReference type="NCBI Taxonomy" id="439481"/>
    <lineage>
        <taxon>Archaea</taxon>
        <taxon>Methanobacteriati</taxon>
        <taxon>Thermoplasmatota</taxon>
        <taxon>DHVE2 group</taxon>
        <taxon>Candidatus Aciduliprofundum</taxon>
    </lineage>
</organism>
<dbReference type="GeneID" id="60419930"/>
<dbReference type="AlphaFoldDB" id="B5I9R0"/>
<dbReference type="RefSeq" id="WP_008082194.1">
    <property type="nucleotide sequence ID" value="NC_013926.1"/>
</dbReference>
<reference evidence="1" key="1">
    <citation type="submission" date="2010-02" db="EMBL/GenBank/DDBJ databases">
        <title>Complete sequence of Aciduliprofundum boonei T469.</title>
        <authorList>
            <consortium name="US DOE Joint Genome Institute"/>
            <person name="Lucas S."/>
            <person name="Copeland A."/>
            <person name="Lapidus A."/>
            <person name="Cheng J.-F."/>
            <person name="Bruce D."/>
            <person name="Goodwin L."/>
            <person name="Pitluck S."/>
            <person name="Saunders E."/>
            <person name="Detter J.C."/>
            <person name="Han C."/>
            <person name="Tapia R."/>
            <person name="Land M."/>
            <person name="Hauser L."/>
            <person name="Kyrpides N."/>
            <person name="Mikhailova N."/>
            <person name="Flores G."/>
            <person name="Reysenbach A.-L."/>
            <person name="Woyke T."/>
        </authorList>
    </citation>
    <scope>NUCLEOTIDE SEQUENCE</scope>
    <source>
        <strain evidence="1">T469</strain>
    </source>
</reference>
<protein>
    <submittedName>
        <fullName evidence="1">Uncharacterized protein</fullName>
    </submittedName>
</protein>
<sequence>MDGIEETKGPRAEDVAKLENEVKALRREVSEMKELIRSLLQVLMENSEDDEEDMYGYT</sequence>
<evidence type="ECO:0000313" key="1">
    <source>
        <dbReference type="EMBL" id="ADD08463.1"/>
    </source>
</evidence>
<dbReference type="OrthoDB" id="361992at2157"/>
<accession>B5I9R0</accession>
<gene>
    <name evidence="1" type="ordered locus">Aboo_0652</name>
</gene>
<keyword evidence="2" id="KW-1185">Reference proteome</keyword>
<dbReference type="STRING" id="439481.Aboo_0652"/>
<dbReference type="KEGG" id="abi:Aboo_0652"/>
<dbReference type="Proteomes" id="UP000001400">
    <property type="component" value="Chromosome"/>
</dbReference>
<dbReference type="EMBL" id="CP001941">
    <property type="protein sequence ID" value="ADD08463.1"/>
    <property type="molecule type" value="Genomic_DNA"/>
</dbReference>